<dbReference type="EMBL" id="JAPQKS010000005">
    <property type="protein sequence ID" value="KAJ5225001.1"/>
    <property type="molecule type" value="Genomic_DNA"/>
</dbReference>
<dbReference type="Proteomes" id="UP001150941">
    <property type="component" value="Unassembled WGS sequence"/>
</dbReference>
<feature type="region of interest" description="Disordered" evidence="1">
    <location>
        <begin position="1"/>
        <end position="135"/>
    </location>
</feature>
<dbReference type="InterPro" id="IPR056031">
    <property type="entry name" value="DUF7612"/>
</dbReference>
<reference evidence="5" key="1">
    <citation type="submission" date="2022-11" db="EMBL/GenBank/DDBJ databases">
        <authorList>
            <person name="Petersen C."/>
        </authorList>
    </citation>
    <scope>NUCLEOTIDE SEQUENCE</scope>
    <source>
        <strain evidence="5">IBT 19713</strain>
    </source>
</reference>
<dbReference type="RefSeq" id="XP_058328412.1">
    <property type="nucleotide sequence ID" value="XM_058475522.1"/>
</dbReference>
<dbReference type="GeneID" id="83202825"/>
<sequence length="1034" mass="114773">MPGDDPFGFLGAEQLQQASKPVAKPAKKQHWREKLFSKDKKNASADQRQIDDFLASNRPQAVDTHHLAPVSAKVDSDLLPPTISTQQVPSHDFTNASPPRAPQQSQIPSENYTAFNFTDHTSDQPAPRSHPHRPRKGLRVAFSEQEPELARERAADLQQQTRVMHLGRQTHQRRTCQHCDSTHRWAIITMNNVDTARMEPAASALSWKPPLVANDGHADLLNTLHISKPHSRLSFRASPESNSFAERVRNQMQVEEGRALHNHFDDEESLSDEDQYIDDDANEEDLSPVLPSHNSRSPVESAHDTPISHKSNAPSVKSIAHSLRQPQSPAASRGPNLSPIERGIPAGLTPGSPLNASPTPPHALPVQAPPMPPPAPPPTEKVPSPPRHQAPAPAPAQAPAKSAAPPKFSLRSLATQVGDSSYLEFKNYIGNYDDHLKAAAESVKPLMETSLSEWVRAALWWFLRGKTRLETFARTRSHCPPSYAKQAVIDLGKAFWINENIVPAHSELSRYGQMSVDALLAVASTTGNKDLADLLSLHQNMNNHLRSLSMSIKRNNIIDLILESDDSPSQADTSVWLRYPFFAPDVAAVLSGAASRSMLADKPGKLPSMVYMMPLGDSSVYFSYGSMFVQACVSSREDEGGQQYAMPCCLTIIRERVDWYVCAAITSQSQLVNIMIQADRKQGPTWDDVDWQVHSHSMRVKLPRGFELDVMFKDDDFKTLWNIVKYTQKSEASLAPEPGEKVVFENTVKVFQYMDPGTPKSFPSDPVERCRVRLFERFVTIKEGTGTREAHRGFRLTVLTSPKVKTLSNVKHILGQGTPVVFGLLRGEDGAPAMLLKVTEDGRTRSMLMTFHEVEERTQMHAVLLGMVPREGELKSPEIAFRSFSMEQPGDAATGQPPVTHIQFPPGNVFVIDQENPYGDHGYGPTILSENLRAFIATEWGSVTDRINLELKIGLDPTKQTAMSLYRPAQQDLTISLADNLIPPEMPDQVAGFLEKVTAKPIIRRFDFGTVKGESNTPWLDHLYADVFQICITS</sequence>
<dbReference type="InterPro" id="IPR056032">
    <property type="entry name" value="DUF7613"/>
</dbReference>
<evidence type="ECO:0000259" key="4">
    <source>
        <dbReference type="Pfam" id="PF24588"/>
    </source>
</evidence>
<feature type="domain" description="DUF7613" evidence="4">
    <location>
        <begin position="871"/>
        <end position="1012"/>
    </location>
</feature>
<feature type="compositionally biased region" description="Pro residues" evidence="1">
    <location>
        <begin position="358"/>
        <end position="396"/>
    </location>
</feature>
<feature type="compositionally biased region" description="Low complexity" evidence="1">
    <location>
        <begin position="397"/>
        <end position="406"/>
    </location>
</feature>
<dbReference type="Pfam" id="PF24587">
    <property type="entry name" value="DUF7612"/>
    <property type="match status" value="1"/>
</dbReference>
<accession>A0A9W9NRU0</accession>
<dbReference type="AlphaFoldDB" id="A0A9W9NRU0"/>
<evidence type="ECO:0000259" key="2">
    <source>
        <dbReference type="Pfam" id="PF24586"/>
    </source>
</evidence>
<feature type="region of interest" description="Disordered" evidence="1">
    <location>
        <begin position="283"/>
        <end position="406"/>
    </location>
</feature>
<dbReference type="Pfam" id="PF24586">
    <property type="entry name" value="DUF7611"/>
    <property type="match status" value="1"/>
</dbReference>
<feature type="domain" description="DUF7612" evidence="3">
    <location>
        <begin position="736"/>
        <end position="867"/>
    </location>
</feature>
<proteinExistence type="predicted"/>
<protein>
    <submittedName>
        <fullName evidence="5">Uncharacterized protein</fullName>
    </submittedName>
</protein>
<comment type="caution">
    <text evidence="5">The sequence shown here is derived from an EMBL/GenBank/DDBJ whole genome shotgun (WGS) entry which is preliminary data.</text>
</comment>
<keyword evidence="6" id="KW-1185">Reference proteome</keyword>
<feature type="domain" description="DUF7611" evidence="2">
    <location>
        <begin position="579"/>
        <end position="734"/>
    </location>
</feature>
<dbReference type="OrthoDB" id="4356615at2759"/>
<name>A0A9W9NRU0_9EURO</name>
<dbReference type="Pfam" id="PF24588">
    <property type="entry name" value="DUF7613"/>
    <property type="match status" value="1"/>
</dbReference>
<evidence type="ECO:0000256" key="1">
    <source>
        <dbReference type="SAM" id="MobiDB-lite"/>
    </source>
</evidence>
<organism evidence="5 6">
    <name type="scientific">Penicillium chermesinum</name>
    <dbReference type="NCBI Taxonomy" id="63820"/>
    <lineage>
        <taxon>Eukaryota</taxon>
        <taxon>Fungi</taxon>
        <taxon>Dikarya</taxon>
        <taxon>Ascomycota</taxon>
        <taxon>Pezizomycotina</taxon>
        <taxon>Eurotiomycetes</taxon>
        <taxon>Eurotiomycetidae</taxon>
        <taxon>Eurotiales</taxon>
        <taxon>Aspergillaceae</taxon>
        <taxon>Penicillium</taxon>
    </lineage>
</organism>
<gene>
    <name evidence="5" type="ORF">N7468_006226</name>
</gene>
<evidence type="ECO:0000313" key="6">
    <source>
        <dbReference type="Proteomes" id="UP001150941"/>
    </source>
</evidence>
<reference evidence="5" key="2">
    <citation type="journal article" date="2023" name="IMA Fungus">
        <title>Comparative genomic study of the Penicillium genus elucidates a diverse pangenome and 15 lateral gene transfer events.</title>
        <authorList>
            <person name="Petersen C."/>
            <person name="Sorensen T."/>
            <person name="Nielsen M.R."/>
            <person name="Sondergaard T.E."/>
            <person name="Sorensen J.L."/>
            <person name="Fitzpatrick D.A."/>
            <person name="Frisvad J.C."/>
            <person name="Nielsen K.L."/>
        </authorList>
    </citation>
    <scope>NUCLEOTIDE SEQUENCE</scope>
    <source>
        <strain evidence="5">IBT 19713</strain>
    </source>
</reference>
<feature type="compositionally biased region" description="Polar residues" evidence="1">
    <location>
        <begin position="82"/>
        <end position="119"/>
    </location>
</feature>
<dbReference type="InterPro" id="IPR056030">
    <property type="entry name" value="DUF7611"/>
</dbReference>
<evidence type="ECO:0000313" key="5">
    <source>
        <dbReference type="EMBL" id="KAJ5225001.1"/>
    </source>
</evidence>
<feature type="compositionally biased region" description="Basic and acidic residues" evidence="1">
    <location>
        <begin position="32"/>
        <end position="51"/>
    </location>
</feature>
<evidence type="ECO:0000259" key="3">
    <source>
        <dbReference type="Pfam" id="PF24587"/>
    </source>
</evidence>